<gene>
    <name evidence="4" type="ORF">GCM10023094_32670</name>
</gene>
<dbReference type="PRINTS" id="PR00080">
    <property type="entry name" value="SDRFAMILY"/>
</dbReference>
<comment type="caution">
    <text evidence="4">The sequence shown here is derived from an EMBL/GenBank/DDBJ whole genome shotgun (WGS) entry which is preliminary data.</text>
</comment>
<dbReference type="PANTHER" id="PTHR42760:SF83">
    <property type="entry name" value="(3R)-3-HYDROXYACYL-COA DEHYDROGENASE"/>
    <property type="match status" value="1"/>
</dbReference>
<dbReference type="CDD" id="cd05233">
    <property type="entry name" value="SDR_c"/>
    <property type="match status" value="1"/>
</dbReference>
<reference evidence="5" key="1">
    <citation type="journal article" date="2019" name="Int. J. Syst. Evol. Microbiol.">
        <title>The Global Catalogue of Microorganisms (GCM) 10K type strain sequencing project: providing services to taxonomists for standard genome sequencing and annotation.</title>
        <authorList>
            <consortium name="The Broad Institute Genomics Platform"/>
            <consortium name="The Broad Institute Genome Sequencing Center for Infectious Disease"/>
            <person name="Wu L."/>
            <person name="Ma J."/>
        </authorList>
    </citation>
    <scope>NUCLEOTIDE SEQUENCE [LARGE SCALE GENOMIC DNA]</scope>
    <source>
        <strain evidence="5">JCM 32206</strain>
    </source>
</reference>
<evidence type="ECO:0000259" key="3">
    <source>
        <dbReference type="SMART" id="SM00822"/>
    </source>
</evidence>
<feature type="domain" description="Ketoreductase" evidence="3">
    <location>
        <begin position="1"/>
        <end position="188"/>
    </location>
</feature>
<dbReference type="RefSeq" id="WP_345347053.1">
    <property type="nucleotide sequence ID" value="NZ_BAABFB010000050.1"/>
</dbReference>
<evidence type="ECO:0000256" key="2">
    <source>
        <dbReference type="ARBA" id="ARBA00023002"/>
    </source>
</evidence>
<dbReference type="PANTHER" id="PTHR42760">
    <property type="entry name" value="SHORT-CHAIN DEHYDROGENASES/REDUCTASES FAMILY MEMBER"/>
    <property type="match status" value="1"/>
</dbReference>
<dbReference type="Pfam" id="PF13561">
    <property type="entry name" value="adh_short_C2"/>
    <property type="match status" value="1"/>
</dbReference>
<keyword evidence="2" id="KW-0560">Oxidoreductase</keyword>
<dbReference type="InterPro" id="IPR036291">
    <property type="entry name" value="NAD(P)-bd_dom_sf"/>
</dbReference>
<evidence type="ECO:0000313" key="4">
    <source>
        <dbReference type="EMBL" id="GAA4482544.1"/>
    </source>
</evidence>
<dbReference type="PROSITE" id="PS00061">
    <property type="entry name" value="ADH_SHORT"/>
    <property type="match status" value="1"/>
</dbReference>
<evidence type="ECO:0000256" key="1">
    <source>
        <dbReference type="ARBA" id="ARBA00006484"/>
    </source>
</evidence>
<proteinExistence type="inferred from homology"/>
<dbReference type="PRINTS" id="PR00081">
    <property type="entry name" value="GDHRDH"/>
</dbReference>
<keyword evidence="5" id="KW-1185">Reference proteome</keyword>
<dbReference type="Proteomes" id="UP001501183">
    <property type="component" value="Unassembled WGS sequence"/>
</dbReference>
<dbReference type="SUPFAM" id="SSF51735">
    <property type="entry name" value="NAD(P)-binding Rossmann-fold domains"/>
    <property type="match status" value="1"/>
</dbReference>
<accession>A0ABP8P8Q8</accession>
<dbReference type="InterPro" id="IPR020904">
    <property type="entry name" value="Sc_DH/Rdtase_CS"/>
</dbReference>
<dbReference type="SMART" id="SM00822">
    <property type="entry name" value="PKS_KR"/>
    <property type="match status" value="1"/>
</dbReference>
<organism evidence="4 5">
    <name type="scientific">Rhodococcus olei</name>
    <dbReference type="NCBI Taxonomy" id="2161675"/>
    <lineage>
        <taxon>Bacteria</taxon>
        <taxon>Bacillati</taxon>
        <taxon>Actinomycetota</taxon>
        <taxon>Actinomycetes</taxon>
        <taxon>Mycobacteriales</taxon>
        <taxon>Nocardiaceae</taxon>
        <taxon>Rhodococcus</taxon>
    </lineage>
</organism>
<dbReference type="InterPro" id="IPR057326">
    <property type="entry name" value="KR_dom"/>
</dbReference>
<dbReference type="InterPro" id="IPR002347">
    <property type="entry name" value="SDR_fam"/>
</dbReference>
<sequence>MLALITGGARGLGAAIADRLAASGYGLALLDVNEEALGRTGTELRRRHDVPVLTRICDVRSAAQVTAAFDAAEEIGSPTALVNSAGIGRYSKFVDLTEEEWDNTFAVNTKGTFLTCQQMLRRAEPESAIVNLASIGARMGAELLAHYGASKAAVIELSHSVARVGAQQHIRSNTVLPGFIHTDIWTDTVAWARDRDPSLAGVSDQEFFDNYVERAVPMRRAQTPQDIAETVAFLLSPAARNITGQTIAVDGGVILT</sequence>
<name>A0ABP8P8Q8_9NOCA</name>
<dbReference type="Gene3D" id="3.40.50.720">
    <property type="entry name" value="NAD(P)-binding Rossmann-like Domain"/>
    <property type="match status" value="1"/>
</dbReference>
<evidence type="ECO:0000313" key="5">
    <source>
        <dbReference type="Proteomes" id="UP001501183"/>
    </source>
</evidence>
<protein>
    <submittedName>
        <fullName evidence="4">SDR family NAD(P)-dependent oxidoreductase</fullName>
    </submittedName>
</protein>
<dbReference type="EMBL" id="BAABFB010000050">
    <property type="protein sequence ID" value="GAA4482544.1"/>
    <property type="molecule type" value="Genomic_DNA"/>
</dbReference>
<comment type="similarity">
    <text evidence="1">Belongs to the short-chain dehydrogenases/reductases (SDR) family.</text>
</comment>